<dbReference type="eggNOG" id="COG2203">
    <property type="taxonomic scope" value="Bacteria"/>
</dbReference>
<comment type="subcellular location">
    <subcellularLocation>
        <location evidence="1">Membrane</location>
        <topology evidence="1">Multi-pass membrane protein</topology>
    </subcellularLocation>
</comment>
<keyword evidence="3 7" id="KW-0812">Transmembrane</keyword>
<reference evidence="10 11" key="1">
    <citation type="submission" date="2008-07" db="EMBL/GenBank/DDBJ databases">
        <title>Complete sequence of Geobacter bemidjiensis BEM.</title>
        <authorList>
            <consortium name="US DOE Joint Genome Institute"/>
            <person name="Lucas S."/>
            <person name="Copeland A."/>
            <person name="Lapidus A."/>
            <person name="Glavina del Rio T."/>
            <person name="Dalin E."/>
            <person name="Tice H."/>
            <person name="Bruce D."/>
            <person name="Goodwin L."/>
            <person name="Pitluck S."/>
            <person name="Kiss H."/>
            <person name="Brettin T."/>
            <person name="Detter J.C."/>
            <person name="Han C."/>
            <person name="Kuske C.R."/>
            <person name="Schmutz J."/>
            <person name="Larimer F."/>
            <person name="Land M."/>
            <person name="Hauser L."/>
            <person name="Kyrpides N."/>
            <person name="Lykidis A."/>
            <person name="Lovley D."/>
            <person name="Richardson P."/>
        </authorList>
    </citation>
    <scope>NUCLEOTIDE SEQUENCE [LARGE SCALE GENOMIC DNA]</scope>
    <source>
        <strain evidence="11">ATCC BAA-1014 / DSM 16622 / JCM 12645 / Bem</strain>
    </source>
</reference>
<dbReference type="STRING" id="404380.Gbem_2648"/>
<feature type="domain" description="PPM-type phosphatase" evidence="9">
    <location>
        <begin position="861"/>
        <end position="1077"/>
    </location>
</feature>
<feature type="transmembrane region" description="Helical" evidence="7">
    <location>
        <begin position="115"/>
        <end position="134"/>
    </location>
</feature>
<evidence type="ECO:0000256" key="2">
    <source>
        <dbReference type="ARBA" id="ARBA00006434"/>
    </source>
</evidence>
<dbReference type="AlphaFoldDB" id="B5EHC0"/>
<dbReference type="Gene3D" id="1.20.1730.10">
    <property type="entry name" value="Sodium/glucose cotransporter"/>
    <property type="match status" value="1"/>
</dbReference>
<feature type="domain" description="GAF" evidence="8">
    <location>
        <begin position="674"/>
        <end position="823"/>
    </location>
</feature>
<feature type="transmembrane region" description="Helical" evidence="7">
    <location>
        <begin position="196"/>
        <end position="223"/>
    </location>
</feature>
<dbReference type="GO" id="GO:0016791">
    <property type="term" value="F:phosphatase activity"/>
    <property type="evidence" value="ECO:0007669"/>
    <property type="project" value="TreeGrafter"/>
</dbReference>
<dbReference type="HOGENOM" id="CLU_000445_22_2_7"/>
<feature type="transmembrane region" description="Helical" evidence="7">
    <location>
        <begin position="508"/>
        <end position="527"/>
    </location>
</feature>
<dbReference type="InterPro" id="IPR036457">
    <property type="entry name" value="PPM-type-like_dom_sf"/>
</dbReference>
<dbReference type="KEGG" id="gbm:Gbem_2648"/>
<evidence type="ECO:0000256" key="7">
    <source>
        <dbReference type="SAM" id="Phobius"/>
    </source>
</evidence>
<dbReference type="InterPro" id="IPR001734">
    <property type="entry name" value="Na/solute_symporter"/>
</dbReference>
<dbReference type="CDD" id="cd10322">
    <property type="entry name" value="SLC5sbd"/>
    <property type="match status" value="1"/>
</dbReference>
<dbReference type="InterPro" id="IPR052016">
    <property type="entry name" value="Bact_Sigma-Reg"/>
</dbReference>
<gene>
    <name evidence="10" type="ordered locus">Gbem_2648</name>
</gene>
<name>B5EHC0_CITBB</name>
<dbReference type="SUPFAM" id="SSF81606">
    <property type="entry name" value="PP2C-like"/>
    <property type="match status" value="1"/>
</dbReference>
<evidence type="ECO:0000256" key="6">
    <source>
        <dbReference type="ARBA" id="ARBA00023136"/>
    </source>
</evidence>
<feature type="transmembrane region" description="Helical" evidence="7">
    <location>
        <begin position="448"/>
        <end position="470"/>
    </location>
</feature>
<keyword evidence="5 7" id="KW-1133">Transmembrane helix</keyword>
<evidence type="ECO:0000256" key="4">
    <source>
        <dbReference type="ARBA" id="ARBA00022801"/>
    </source>
</evidence>
<feature type="transmembrane region" description="Helical" evidence="7">
    <location>
        <begin position="6"/>
        <end position="25"/>
    </location>
</feature>
<reference evidence="10 11" key="2">
    <citation type="journal article" date="2010" name="BMC Genomics">
        <title>The genome of Geobacter bemidjiensis, exemplar for the subsurface clade of Geobacter species that predominate in Fe(III)-reducing subsurface environments.</title>
        <authorList>
            <person name="Aklujkar M."/>
            <person name="Young N.D."/>
            <person name="Holmes D."/>
            <person name="Chavan M."/>
            <person name="Risso C."/>
            <person name="Kiss H.E."/>
            <person name="Han C.S."/>
            <person name="Land M.L."/>
            <person name="Lovley D.R."/>
        </authorList>
    </citation>
    <scope>NUCLEOTIDE SEQUENCE [LARGE SCALE GENOMIC DNA]</scope>
    <source>
        <strain evidence="11">ATCC BAA-1014 / DSM 16622 / JCM 12645 / Bem</strain>
    </source>
</reference>
<feature type="transmembrane region" description="Helical" evidence="7">
    <location>
        <begin position="420"/>
        <end position="441"/>
    </location>
</feature>
<dbReference type="RefSeq" id="WP_012531078.1">
    <property type="nucleotide sequence ID" value="NC_011146.1"/>
</dbReference>
<dbReference type="InterPro" id="IPR029016">
    <property type="entry name" value="GAF-like_dom_sf"/>
</dbReference>
<dbReference type="Gene3D" id="3.30.450.40">
    <property type="match status" value="1"/>
</dbReference>
<dbReference type="InterPro" id="IPR038377">
    <property type="entry name" value="Na/Glc_symporter_sf"/>
</dbReference>
<dbReference type="PROSITE" id="PS50283">
    <property type="entry name" value="NA_SOLUT_SYMP_3"/>
    <property type="match status" value="1"/>
</dbReference>
<feature type="transmembrane region" description="Helical" evidence="7">
    <location>
        <begin position="254"/>
        <end position="272"/>
    </location>
</feature>
<feature type="transmembrane region" description="Helical" evidence="7">
    <location>
        <begin position="298"/>
        <end position="319"/>
    </location>
</feature>
<keyword evidence="4" id="KW-0378">Hydrolase</keyword>
<dbReference type="eggNOG" id="COG0591">
    <property type="taxonomic scope" value="Bacteria"/>
</dbReference>
<dbReference type="SMART" id="SM00331">
    <property type="entry name" value="PP2C_SIG"/>
    <property type="match status" value="1"/>
</dbReference>
<dbReference type="SMART" id="SM00065">
    <property type="entry name" value="GAF"/>
    <property type="match status" value="1"/>
</dbReference>
<feature type="transmembrane region" description="Helical" evidence="7">
    <location>
        <begin position="388"/>
        <end position="408"/>
    </location>
</feature>
<accession>B5EHC0</accession>
<evidence type="ECO:0000256" key="3">
    <source>
        <dbReference type="ARBA" id="ARBA00022692"/>
    </source>
</evidence>
<evidence type="ECO:0000259" key="9">
    <source>
        <dbReference type="SMART" id="SM00331"/>
    </source>
</evidence>
<evidence type="ECO:0000256" key="5">
    <source>
        <dbReference type="ARBA" id="ARBA00022989"/>
    </source>
</evidence>
<keyword evidence="6 7" id="KW-0472">Membrane</keyword>
<dbReference type="SUPFAM" id="SSF55781">
    <property type="entry name" value="GAF domain-like"/>
    <property type="match status" value="1"/>
</dbReference>
<dbReference type="GO" id="GO:0022857">
    <property type="term" value="F:transmembrane transporter activity"/>
    <property type="evidence" value="ECO:0007669"/>
    <property type="project" value="InterPro"/>
</dbReference>
<dbReference type="EMBL" id="CP001124">
    <property type="protein sequence ID" value="ACH39656.1"/>
    <property type="molecule type" value="Genomic_DNA"/>
</dbReference>
<dbReference type="GO" id="GO:0016020">
    <property type="term" value="C:membrane"/>
    <property type="evidence" value="ECO:0007669"/>
    <property type="project" value="UniProtKB-SubCell"/>
</dbReference>
<evidence type="ECO:0000313" key="10">
    <source>
        <dbReference type="EMBL" id="ACH39656.1"/>
    </source>
</evidence>
<dbReference type="PANTHER" id="PTHR43156:SF2">
    <property type="entry name" value="STAGE II SPORULATION PROTEIN E"/>
    <property type="match status" value="1"/>
</dbReference>
<dbReference type="PANTHER" id="PTHR43156">
    <property type="entry name" value="STAGE II SPORULATION PROTEIN E-RELATED"/>
    <property type="match status" value="1"/>
</dbReference>
<dbReference type="Pfam" id="PF13185">
    <property type="entry name" value="GAF_2"/>
    <property type="match status" value="1"/>
</dbReference>
<feature type="transmembrane region" description="Helical" evidence="7">
    <location>
        <begin position="167"/>
        <end position="184"/>
    </location>
</feature>
<evidence type="ECO:0000259" key="8">
    <source>
        <dbReference type="SMART" id="SM00065"/>
    </source>
</evidence>
<feature type="transmembrane region" description="Helical" evidence="7">
    <location>
        <begin position="37"/>
        <end position="57"/>
    </location>
</feature>
<organism evidence="10 11">
    <name type="scientific">Citrifermentans bemidjiense (strain ATCC BAA-1014 / DSM 16622 / JCM 12645 / Bem)</name>
    <name type="common">Geobacter bemidjiensis</name>
    <dbReference type="NCBI Taxonomy" id="404380"/>
    <lineage>
        <taxon>Bacteria</taxon>
        <taxon>Pseudomonadati</taxon>
        <taxon>Thermodesulfobacteriota</taxon>
        <taxon>Desulfuromonadia</taxon>
        <taxon>Geobacterales</taxon>
        <taxon>Geobacteraceae</taxon>
        <taxon>Citrifermentans</taxon>
    </lineage>
</organism>
<dbReference type="InterPro" id="IPR003018">
    <property type="entry name" value="GAF"/>
</dbReference>
<dbReference type="Gene3D" id="3.60.40.10">
    <property type="entry name" value="PPM-type phosphatase domain"/>
    <property type="match status" value="1"/>
</dbReference>
<comment type="similarity">
    <text evidence="2">Belongs to the sodium:solute symporter (SSF) (TC 2.A.21) family.</text>
</comment>
<dbReference type="OrthoDB" id="567977at2"/>
<dbReference type="Pfam" id="PF07228">
    <property type="entry name" value="SpoIIE"/>
    <property type="match status" value="1"/>
</dbReference>
<feature type="transmembrane region" description="Helical" evidence="7">
    <location>
        <begin position="69"/>
        <end position="87"/>
    </location>
</feature>
<feature type="transmembrane region" description="Helical" evidence="7">
    <location>
        <begin position="339"/>
        <end position="368"/>
    </location>
</feature>
<evidence type="ECO:0000256" key="1">
    <source>
        <dbReference type="ARBA" id="ARBA00004141"/>
    </source>
</evidence>
<evidence type="ECO:0000313" key="11">
    <source>
        <dbReference type="Proteomes" id="UP000008825"/>
    </source>
</evidence>
<dbReference type="Proteomes" id="UP000008825">
    <property type="component" value="Chromosome"/>
</dbReference>
<sequence length="1087" mass="120360">MLDVNWVWGTALLYIVILFLVAYYADQRQREGRSITANPVVYALSIAVYSTSWTFYGSVGKAATTGIDFLPIYLGPTLTAFTWWFLLKKIVRISKENNITSIADFISSRYGSSQWLGAMITVITLMGIMPYIALQLKAVSTAFTIITGYHDFHVGVMERVYTPSPHPGLFTSALLALFSVVFGAKHLASTERHDGLVAAIALESLVKLVAMLVVGITITYFVFDGMGDIFTRMYGKDPALLTRLVTLGGTGENSYSSMFSLLTLSMSAVMLLPRQFQVMVLENADETHLNAASWRFPAYMFLMNLFVMPIALAGVLLTGSNVGADFFVLTLPMQQGYPWLALLAFLGGFSASAGMVMVESIAVSTMLLNHVLMPVVIRFKPQWWFPKLLINLKRFGIVLVILLGYLYQSVVGESYMLANMGLISFSAAVQFAPALIGGLYWPRGNKTGAIAGLSCGFAVWFYTLLLPSLLQAGGWQDDLLLQGPFGIEFLKPQALFWLTGLDPYSHTLFWSMFMNILAYLSLSILLGQGEKESEQMNRFVRVFSPENLEPQWETKRLSKPVTIVQFVNLMSKFIGEQQAHTAITDYLGNREIDSKGGVSEFELPNLKRFVEKTLAGSLGGAAAGAVVESFLSDIGSRMEPVFDIFSTVRTSRDQSREALSVRLRASEIMNRSLELDIIMGDLLELILREFKLDLCVIRLLNDEGMLEVRCHRGYGGERIISEGRTLEIDTHVGEAFLGRRTEFVNDTAFLTKAIAKEIANREGIRSFAHIPIASAGAPPVGVLSVFSRSIVGLFTEQFVELLESLAGQLAQAVNIVEEREARERERRQKEAALLENARVTRDLEIAKQIQLSLLPESAPRLKGLSIASRCIPAAHVGGDYYDFFERGEGRVDVIMADVSGHSVGAALIMVETRSVLRAQMKETHSAKDVLRLLNELLYDDLSGAELFITMFCAKYDGTTRTLSYANAGHSRPILFRAGGWEELDAEGLILGVEQSVAFEEKKVTLEAGDLLLIYTDGIIEAEHETGELFGVERLCRLVSGLADQEPETVIERVLSEVNTYSWPHPLQDDISMVVMKVLKNETETASC</sequence>
<proteinExistence type="inferred from homology"/>
<keyword evidence="11" id="KW-1185">Reference proteome</keyword>
<dbReference type="InterPro" id="IPR001932">
    <property type="entry name" value="PPM-type_phosphatase-like_dom"/>
</dbReference>
<dbReference type="eggNOG" id="COG2208">
    <property type="taxonomic scope" value="Bacteria"/>
</dbReference>
<protein>
    <submittedName>
        <fullName evidence="10">Sodium/solute symporter, GAF and PP2C family protein serine/threonine phosphatase domain protein</fullName>
    </submittedName>
</protein>